<accession>A0ABD5Z612</accession>
<evidence type="ECO:0000256" key="1">
    <source>
        <dbReference type="SAM" id="Phobius"/>
    </source>
</evidence>
<keyword evidence="1" id="KW-1133">Transmembrane helix</keyword>
<sequence>MVRRAVAVGVAVVTVGILLAVAPEVAATLGLDLPTLSIVLVGLVCLLLAYLGVQSRRRTSFTYTDVPEVETRRSFDRPGSDFTSDLDAVCRNPRAGRWRERVHDRLHEAAIDALTAEGNSESRAADRLASGEWTDDPDAAAFFATNPRTRTWCERARTLVSDEPMFVRRARRVVAVLNRRTDEPTAGPEPGESE</sequence>
<feature type="transmembrane region" description="Helical" evidence="1">
    <location>
        <begin position="36"/>
        <end position="53"/>
    </location>
</feature>
<organism evidence="2 3">
    <name type="scientific">Halospeciosus flavus</name>
    <dbReference type="NCBI Taxonomy" id="3032283"/>
    <lineage>
        <taxon>Archaea</taxon>
        <taxon>Methanobacteriati</taxon>
        <taxon>Methanobacteriota</taxon>
        <taxon>Stenosarchaea group</taxon>
        <taxon>Halobacteria</taxon>
        <taxon>Halobacteriales</taxon>
        <taxon>Halobacteriaceae</taxon>
        <taxon>Halospeciosus</taxon>
    </lineage>
</organism>
<keyword evidence="1" id="KW-0812">Transmembrane</keyword>
<name>A0ABD5Z612_9EURY</name>
<keyword evidence="3" id="KW-1185">Reference proteome</keyword>
<evidence type="ECO:0000313" key="3">
    <source>
        <dbReference type="Proteomes" id="UP001596447"/>
    </source>
</evidence>
<dbReference type="Pfam" id="PF23933">
    <property type="entry name" value="DUF7269"/>
    <property type="match status" value="1"/>
</dbReference>
<gene>
    <name evidence="2" type="ORF">ACFQJ9_14455</name>
</gene>
<keyword evidence="1" id="KW-0472">Membrane</keyword>
<proteinExistence type="predicted"/>
<dbReference type="InterPro" id="IPR055693">
    <property type="entry name" value="DUF7269"/>
</dbReference>
<dbReference type="EMBL" id="JBHTAR010000011">
    <property type="protein sequence ID" value="MFC7200601.1"/>
    <property type="molecule type" value="Genomic_DNA"/>
</dbReference>
<dbReference type="RefSeq" id="WP_279527378.1">
    <property type="nucleotide sequence ID" value="NZ_CP122312.1"/>
</dbReference>
<reference evidence="2 3" key="1">
    <citation type="journal article" date="2019" name="Int. J. Syst. Evol. Microbiol.">
        <title>The Global Catalogue of Microorganisms (GCM) 10K type strain sequencing project: providing services to taxonomists for standard genome sequencing and annotation.</title>
        <authorList>
            <consortium name="The Broad Institute Genomics Platform"/>
            <consortium name="The Broad Institute Genome Sequencing Center for Infectious Disease"/>
            <person name="Wu L."/>
            <person name="Ma J."/>
        </authorList>
    </citation>
    <scope>NUCLEOTIDE SEQUENCE [LARGE SCALE GENOMIC DNA]</scope>
    <source>
        <strain evidence="2 3">XZGYJ-43</strain>
    </source>
</reference>
<dbReference type="Proteomes" id="UP001596447">
    <property type="component" value="Unassembled WGS sequence"/>
</dbReference>
<evidence type="ECO:0000313" key="2">
    <source>
        <dbReference type="EMBL" id="MFC7200601.1"/>
    </source>
</evidence>
<dbReference type="AlphaFoldDB" id="A0ABD5Z612"/>
<comment type="caution">
    <text evidence="2">The sequence shown here is derived from an EMBL/GenBank/DDBJ whole genome shotgun (WGS) entry which is preliminary data.</text>
</comment>
<protein>
    <submittedName>
        <fullName evidence="2">Uncharacterized protein</fullName>
    </submittedName>
</protein>